<evidence type="ECO:0000256" key="3">
    <source>
        <dbReference type="ARBA" id="ARBA00019015"/>
    </source>
</evidence>
<reference evidence="10 11" key="1">
    <citation type="submission" date="2018-01" db="EMBL/GenBank/DDBJ databases">
        <authorList>
            <person name="Fu G.-Y."/>
        </authorList>
    </citation>
    <scope>NUCLEOTIDE SEQUENCE [LARGE SCALE GENOMIC DNA]</scope>
    <source>
        <strain evidence="10 11">SY39</strain>
    </source>
</reference>
<dbReference type="SUPFAM" id="SSF117143">
    <property type="entry name" value="Flagellar hook protein flgE"/>
    <property type="match status" value="1"/>
</dbReference>
<dbReference type="EMBL" id="CP025682">
    <property type="protein sequence ID" value="AUN95552.1"/>
    <property type="molecule type" value="Genomic_DNA"/>
</dbReference>
<evidence type="ECO:0000259" key="9">
    <source>
        <dbReference type="Pfam" id="PF22692"/>
    </source>
</evidence>
<feature type="domain" description="Flagellar hook protein FlgE D2" evidence="8">
    <location>
        <begin position="166"/>
        <end position="290"/>
    </location>
</feature>
<dbReference type="PANTHER" id="PTHR30435:SF1">
    <property type="entry name" value="FLAGELLAR HOOK PROTEIN FLGE"/>
    <property type="match status" value="1"/>
</dbReference>
<evidence type="ECO:0000259" key="6">
    <source>
        <dbReference type="Pfam" id="PF00460"/>
    </source>
</evidence>
<dbReference type="Gene3D" id="2.60.98.20">
    <property type="entry name" value="Flagellar hook protein FlgE"/>
    <property type="match status" value="1"/>
</dbReference>
<dbReference type="InterPro" id="IPR001444">
    <property type="entry name" value="Flag_bb_rod_N"/>
</dbReference>
<name>A0A2I6S8I2_9RHOO</name>
<dbReference type="KEGG" id="atw:C0099_11795"/>
<organism evidence="10 11">
    <name type="scientific">Pseudazoarcus pumilus</name>
    <dbReference type="NCBI Taxonomy" id="2067960"/>
    <lineage>
        <taxon>Bacteria</taxon>
        <taxon>Pseudomonadati</taxon>
        <taxon>Pseudomonadota</taxon>
        <taxon>Betaproteobacteria</taxon>
        <taxon>Rhodocyclales</taxon>
        <taxon>Zoogloeaceae</taxon>
        <taxon>Pseudazoarcus</taxon>
    </lineage>
</organism>
<dbReference type="GO" id="GO:0009425">
    <property type="term" value="C:bacterial-type flagellum basal body"/>
    <property type="evidence" value="ECO:0007669"/>
    <property type="project" value="UniProtKB-SubCell"/>
</dbReference>
<keyword evidence="10" id="KW-0969">Cilium</keyword>
<feature type="domain" description="Flagellar hook protein FlgE/F/G-like D1" evidence="9">
    <location>
        <begin position="84"/>
        <end position="138"/>
    </location>
</feature>
<feature type="domain" description="Flagellar basal body rod protein N-terminal" evidence="6">
    <location>
        <begin position="6"/>
        <end position="33"/>
    </location>
</feature>
<dbReference type="Pfam" id="PF00460">
    <property type="entry name" value="Flg_bb_rod"/>
    <property type="match status" value="1"/>
</dbReference>
<evidence type="ECO:0000313" key="10">
    <source>
        <dbReference type="EMBL" id="AUN95552.1"/>
    </source>
</evidence>
<dbReference type="Pfam" id="PF07559">
    <property type="entry name" value="FlgE_D2"/>
    <property type="match status" value="1"/>
</dbReference>
<dbReference type="AlphaFoldDB" id="A0A2I6S8I2"/>
<accession>A0A2I6S8I2</accession>
<gene>
    <name evidence="10" type="ORF">C0099_11795</name>
</gene>
<dbReference type="InterPro" id="IPR020013">
    <property type="entry name" value="Flagellar_FlgE/F/G"/>
</dbReference>
<dbReference type="InterPro" id="IPR010930">
    <property type="entry name" value="Flg_bb/hook_C_dom"/>
</dbReference>
<dbReference type="PROSITE" id="PS00588">
    <property type="entry name" value="FLAGELLA_BB_ROD"/>
    <property type="match status" value="1"/>
</dbReference>
<keyword evidence="10" id="KW-0966">Cell projection</keyword>
<evidence type="ECO:0000313" key="11">
    <source>
        <dbReference type="Proteomes" id="UP000242205"/>
    </source>
</evidence>
<dbReference type="GO" id="GO:0071978">
    <property type="term" value="P:bacterial-type flagellum-dependent swarming motility"/>
    <property type="evidence" value="ECO:0007669"/>
    <property type="project" value="TreeGrafter"/>
</dbReference>
<dbReference type="InterPro" id="IPR037925">
    <property type="entry name" value="FlgE/F/G-like"/>
</dbReference>
<dbReference type="GO" id="GO:0005829">
    <property type="term" value="C:cytosol"/>
    <property type="evidence" value="ECO:0007669"/>
    <property type="project" value="TreeGrafter"/>
</dbReference>
<comment type="function">
    <text evidence="5">A flexible structure which links the flagellar filament to the drive apparatus in the basal body.</text>
</comment>
<dbReference type="RefSeq" id="WP_102247600.1">
    <property type="nucleotide sequence ID" value="NZ_CP025682.1"/>
</dbReference>
<keyword evidence="10" id="KW-0282">Flagellum</keyword>
<dbReference type="InterPro" id="IPR011491">
    <property type="entry name" value="FlgE_D2"/>
</dbReference>
<proteinExistence type="inferred from homology"/>
<comment type="similarity">
    <text evidence="2 5">Belongs to the flagella basal body rod proteins family.</text>
</comment>
<keyword evidence="11" id="KW-1185">Reference proteome</keyword>
<evidence type="ECO:0000256" key="1">
    <source>
        <dbReference type="ARBA" id="ARBA00004117"/>
    </source>
</evidence>
<dbReference type="NCBIfam" id="TIGR03506">
    <property type="entry name" value="FlgEFG_subfam"/>
    <property type="match status" value="1"/>
</dbReference>
<protein>
    <recommendedName>
        <fullName evidence="3 5">Flagellar hook protein FlgE</fullName>
    </recommendedName>
</protein>
<evidence type="ECO:0000259" key="7">
    <source>
        <dbReference type="Pfam" id="PF06429"/>
    </source>
</evidence>
<evidence type="ECO:0000259" key="8">
    <source>
        <dbReference type="Pfam" id="PF07559"/>
    </source>
</evidence>
<dbReference type="InterPro" id="IPR037058">
    <property type="entry name" value="Falgellar_hook_FlgE_sf"/>
</dbReference>
<sequence>MGFQQGLSGLASSSRAIDVVSNNIANSATVGFKSSSAVFADLYAASLQGSAGNVQSGIGSLVTAVRQNFSAGGTTTTNNPLDMAINGNGFFEISLRDGTRALTRNGQFDIDSEGFIVTSVGDRLLGYQADAVTGDLQINDATFGELRLPPGGVPAQATTSVGASVNLDSDSPVPAVTPLDIADPESYNFTTSTRIFDSFGGEHTMSFYFVKTANPREWEVHTSIDGAPPAGAPEVIEFDTNGVLTTGGTYDVLGIDFGNDSEILNIAVDLTESTQYGTPSVVRDLQQDGYAAGEIIAVSVDKSGVIQGRYTNGRTVPIGAVSLATVRNPNGLVSLGNNLWAESAESGQAVRGQAGTGLNGVISSGQVEDSNVDLTQELVQLIIMQRNYQANAQSIRTQDQLLQTVTNLR</sequence>
<dbReference type="InterPro" id="IPR053967">
    <property type="entry name" value="LlgE_F_G-like_D1"/>
</dbReference>
<dbReference type="PANTHER" id="PTHR30435">
    <property type="entry name" value="FLAGELLAR PROTEIN"/>
    <property type="match status" value="1"/>
</dbReference>
<dbReference type="OrthoDB" id="8578401at2"/>
<dbReference type="NCBIfam" id="NF004238">
    <property type="entry name" value="PRK05682.1-1"/>
    <property type="match status" value="1"/>
</dbReference>
<dbReference type="GO" id="GO:0009424">
    <property type="term" value="C:bacterial-type flagellum hook"/>
    <property type="evidence" value="ECO:0007669"/>
    <property type="project" value="TreeGrafter"/>
</dbReference>
<evidence type="ECO:0000256" key="5">
    <source>
        <dbReference type="RuleBase" id="RU362116"/>
    </source>
</evidence>
<dbReference type="Proteomes" id="UP000242205">
    <property type="component" value="Chromosome"/>
</dbReference>
<dbReference type="Pfam" id="PF22692">
    <property type="entry name" value="LlgE_F_G_D1"/>
    <property type="match status" value="1"/>
</dbReference>
<dbReference type="Pfam" id="PF06429">
    <property type="entry name" value="Flg_bbr_C"/>
    <property type="match status" value="1"/>
</dbReference>
<dbReference type="InterPro" id="IPR019776">
    <property type="entry name" value="Flagellar_basal_body_rod_CS"/>
</dbReference>
<evidence type="ECO:0000256" key="2">
    <source>
        <dbReference type="ARBA" id="ARBA00009677"/>
    </source>
</evidence>
<keyword evidence="4 5" id="KW-0975">Bacterial flagellum</keyword>
<evidence type="ECO:0000256" key="4">
    <source>
        <dbReference type="ARBA" id="ARBA00023143"/>
    </source>
</evidence>
<feature type="domain" description="Flagellar basal-body/hook protein C-terminal" evidence="7">
    <location>
        <begin position="364"/>
        <end position="408"/>
    </location>
</feature>
<comment type="subcellular location">
    <subcellularLocation>
        <location evidence="1 5">Bacterial flagellum basal body</location>
    </subcellularLocation>
</comment>